<keyword evidence="4 12" id="KW-1003">Cell membrane</keyword>
<dbReference type="STRING" id="1850246.LPB138_05270"/>
<keyword evidence="8 12" id="KW-0249">Electron transport</keyword>
<dbReference type="RefSeq" id="WP_070236265.1">
    <property type="nucleotide sequence ID" value="NZ_CP017478.1"/>
</dbReference>
<organism evidence="13 14">
    <name type="scientific">Urechidicola croceus</name>
    <dbReference type="NCBI Taxonomy" id="1850246"/>
    <lineage>
        <taxon>Bacteria</taxon>
        <taxon>Pseudomonadati</taxon>
        <taxon>Bacteroidota</taxon>
        <taxon>Flavobacteriia</taxon>
        <taxon>Flavobacteriales</taxon>
        <taxon>Flavobacteriaceae</taxon>
        <taxon>Urechidicola</taxon>
    </lineage>
</organism>
<evidence type="ECO:0000256" key="2">
    <source>
        <dbReference type="ARBA" id="ARBA00009819"/>
    </source>
</evidence>
<proteinExistence type="inferred from homology"/>
<feature type="transmembrane region" description="Helical" evidence="12">
    <location>
        <begin position="357"/>
        <end position="380"/>
    </location>
</feature>
<dbReference type="InterPro" id="IPR002585">
    <property type="entry name" value="Cyt-d_ubiquinol_oxidase_su_1"/>
</dbReference>
<evidence type="ECO:0000256" key="1">
    <source>
        <dbReference type="ARBA" id="ARBA00004651"/>
    </source>
</evidence>
<dbReference type="GO" id="GO:0070069">
    <property type="term" value="C:cytochrome complex"/>
    <property type="evidence" value="ECO:0007669"/>
    <property type="project" value="UniProtKB-UniRule"/>
</dbReference>
<dbReference type="KEGG" id="lul:LPB138_05270"/>
<feature type="transmembrane region" description="Helical" evidence="12">
    <location>
        <begin position="54"/>
        <end position="71"/>
    </location>
</feature>
<dbReference type="Pfam" id="PF01654">
    <property type="entry name" value="Cyt_bd_oxida_I"/>
    <property type="match status" value="1"/>
</dbReference>
<evidence type="ECO:0000256" key="7">
    <source>
        <dbReference type="ARBA" id="ARBA00022723"/>
    </source>
</evidence>
<evidence type="ECO:0000256" key="6">
    <source>
        <dbReference type="ARBA" id="ARBA00022692"/>
    </source>
</evidence>
<dbReference type="PANTHER" id="PTHR30365:SF14">
    <property type="entry name" value="CYTOCHROME BD MENAQUINOL OXIDASE SUBUNIT I-RELATED"/>
    <property type="match status" value="1"/>
</dbReference>
<comment type="similarity">
    <text evidence="2 12">Belongs to the cytochrome ubiquinol oxidase subunit 1 family.</text>
</comment>
<evidence type="ECO:0000256" key="8">
    <source>
        <dbReference type="ARBA" id="ARBA00022982"/>
    </source>
</evidence>
<evidence type="ECO:0000313" key="14">
    <source>
        <dbReference type="Proteomes" id="UP000176050"/>
    </source>
</evidence>
<keyword evidence="14" id="KW-1185">Reference proteome</keyword>
<gene>
    <name evidence="13" type="ORF">LPB138_05270</name>
</gene>
<dbReference type="GO" id="GO:0019646">
    <property type="term" value="P:aerobic electron transport chain"/>
    <property type="evidence" value="ECO:0007669"/>
    <property type="project" value="InterPro"/>
</dbReference>
<dbReference type="AlphaFoldDB" id="A0A1D8P6C4"/>
<feature type="transmembrane region" description="Helical" evidence="12">
    <location>
        <begin position="217"/>
        <end position="235"/>
    </location>
</feature>
<dbReference type="GO" id="GO:0020037">
    <property type="term" value="F:heme binding"/>
    <property type="evidence" value="ECO:0007669"/>
    <property type="project" value="TreeGrafter"/>
</dbReference>
<reference evidence="13 14" key="1">
    <citation type="submission" date="2016-10" db="EMBL/GenBank/DDBJ databases">
        <title>Lutibacter sp. LPB0138, isolated from marine gastropod.</title>
        <authorList>
            <person name="Kim E."/>
            <person name="Yi H."/>
        </authorList>
    </citation>
    <scope>NUCLEOTIDE SEQUENCE [LARGE SCALE GENOMIC DNA]</scope>
    <source>
        <strain evidence="13 14">LPB0138</strain>
    </source>
</reference>
<dbReference type="Proteomes" id="UP000176050">
    <property type="component" value="Chromosome"/>
</dbReference>
<dbReference type="OrthoDB" id="9807042at2"/>
<evidence type="ECO:0000256" key="10">
    <source>
        <dbReference type="ARBA" id="ARBA00023004"/>
    </source>
</evidence>
<keyword evidence="3 12" id="KW-0813">Transport</keyword>
<dbReference type="GO" id="GO:0009055">
    <property type="term" value="F:electron transfer activity"/>
    <property type="evidence" value="ECO:0007669"/>
    <property type="project" value="UniProtKB-UniRule"/>
</dbReference>
<keyword evidence="9 12" id="KW-1133">Transmembrane helix</keyword>
<dbReference type="PIRSF" id="PIRSF006446">
    <property type="entry name" value="Cyt_quinol_oxidase_1"/>
    <property type="match status" value="1"/>
</dbReference>
<keyword evidence="5 12" id="KW-0349">Heme</keyword>
<feature type="transmembrane region" description="Helical" evidence="12">
    <location>
        <begin position="188"/>
        <end position="208"/>
    </location>
</feature>
<dbReference type="GO" id="GO:0005886">
    <property type="term" value="C:plasma membrane"/>
    <property type="evidence" value="ECO:0007669"/>
    <property type="project" value="UniProtKB-SubCell"/>
</dbReference>
<feature type="transmembrane region" description="Helical" evidence="12">
    <location>
        <begin position="324"/>
        <end position="345"/>
    </location>
</feature>
<accession>A0A1D8P6C4</accession>
<evidence type="ECO:0000313" key="13">
    <source>
        <dbReference type="EMBL" id="AOW20126.1"/>
    </source>
</evidence>
<evidence type="ECO:0000256" key="11">
    <source>
        <dbReference type="ARBA" id="ARBA00023136"/>
    </source>
</evidence>
<feature type="transmembrane region" description="Helical" evidence="12">
    <location>
        <begin position="409"/>
        <end position="430"/>
    </location>
</feature>
<keyword evidence="10 12" id="KW-0408">Iron</keyword>
<evidence type="ECO:0000256" key="3">
    <source>
        <dbReference type="ARBA" id="ARBA00022448"/>
    </source>
</evidence>
<keyword evidence="11 12" id="KW-0472">Membrane</keyword>
<name>A0A1D8P6C4_9FLAO</name>
<evidence type="ECO:0000256" key="9">
    <source>
        <dbReference type="ARBA" id="ARBA00022989"/>
    </source>
</evidence>
<keyword evidence="6 12" id="KW-0812">Transmembrane</keyword>
<dbReference type="EMBL" id="CP017478">
    <property type="protein sequence ID" value="AOW20126.1"/>
    <property type="molecule type" value="Genomic_DNA"/>
</dbReference>
<dbReference type="GO" id="GO:0016682">
    <property type="term" value="F:oxidoreductase activity, acting on diphenols and related substances as donors, oxygen as acceptor"/>
    <property type="evidence" value="ECO:0007669"/>
    <property type="project" value="TreeGrafter"/>
</dbReference>
<dbReference type="PANTHER" id="PTHR30365">
    <property type="entry name" value="CYTOCHROME D UBIQUINOL OXIDASE"/>
    <property type="match status" value="1"/>
</dbReference>
<feature type="transmembrane region" description="Helical" evidence="12">
    <location>
        <begin position="128"/>
        <end position="151"/>
    </location>
</feature>
<evidence type="ECO:0000256" key="12">
    <source>
        <dbReference type="PIRNR" id="PIRNR006446"/>
    </source>
</evidence>
<sequence>MEDMLFYDRMQFAFTITFHYLFPQLTMGLSLMIVYFKWKYLRTKIDKYNESAKFWMKIFALNFAMGVVTGIPMEFQFGTNWAKFSELTGGIIGQTLAMEGMFSFFLESSFLGLFIFGEKLLGHKLHFLTSLMVFIGSWASGFLIIATHSWMQHPVGYEVLENGKFVLNNFSALFSNVWLWPSYLHNQAASLVTASFVVAAVGAFYLLNNKHNEFGKIFVKTGVIFGLISSLIVAFPTGDLVAKNVVKYQPVTFAAMEGIFETEEGGSEIILIGQPNVQEKKLDNKIAVPNILSFLTYQQWDAEIKGLNEFKEEDYPTNIPGLYYAYHIMVGLGTIFIGLMLLAAVQLFRKKLYKTKWILWSLMFMLPFPYIANTTGWYTAELGRQPWLVYNLLRTADGASPTVSSGNTLFTLLGFIGLYLLLGLLFLILAGKIINKGPQLIKH</sequence>
<protein>
    <submittedName>
        <fullName evidence="13">Cytochrome ubiquinol oxidase subunit I</fullName>
    </submittedName>
</protein>
<dbReference type="GO" id="GO:0046872">
    <property type="term" value="F:metal ion binding"/>
    <property type="evidence" value="ECO:0007669"/>
    <property type="project" value="UniProtKB-UniRule"/>
</dbReference>
<feature type="transmembrane region" description="Helical" evidence="12">
    <location>
        <begin position="91"/>
        <end position="116"/>
    </location>
</feature>
<evidence type="ECO:0000256" key="5">
    <source>
        <dbReference type="ARBA" id="ARBA00022617"/>
    </source>
</evidence>
<evidence type="ECO:0000256" key="4">
    <source>
        <dbReference type="ARBA" id="ARBA00022475"/>
    </source>
</evidence>
<feature type="transmembrane region" description="Helical" evidence="12">
    <location>
        <begin position="12"/>
        <end position="34"/>
    </location>
</feature>
<comment type="subcellular location">
    <subcellularLocation>
        <location evidence="1">Cell membrane</location>
        <topology evidence="1">Multi-pass membrane protein</topology>
    </subcellularLocation>
</comment>
<keyword evidence="7 12" id="KW-0479">Metal-binding</keyword>